<dbReference type="InterPro" id="IPR009078">
    <property type="entry name" value="Ferritin-like_SF"/>
</dbReference>
<protein>
    <submittedName>
        <fullName evidence="1">Metal-dependent hydrolase</fullName>
    </submittedName>
</protein>
<dbReference type="PIRSF" id="PIRSF007580">
    <property type="entry name" value="UCP07580"/>
    <property type="match status" value="1"/>
</dbReference>
<dbReference type="EMBL" id="JAODYH010000027">
    <property type="protein sequence ID" value="MCT9813519.1"/>
    <property type="molecule type" value="Genomic_DNA"/>
</dbReference>
<proteinExistence type="predicted"/>
<evidence type="ECO:0000313" key="2">
    <source>
        <dbReference type="Proteomes" id="UP001525968"/>
    </source>
</evidence>
<dbReference type="RefSeq" id="WP_261502781.1">
    <property type="nucleotide sequence ID" value="NZ_JAODYH010000027.1"/>
</dbReference>
<name>A0ABT2PSR9_9BURK</name>
<dbReference type="Proteomes" id="UP001525968">
    <property type="component" value="Unassembled WGS sequence"/>
</dbReference>
<dbReference type="PANTHER" id="PTHR39456">
    <property type="entry name" value="METAL-DEPENDENT HYDROLASE"/>
    <property type="match status" value="1"/>
</dbReference>
<reference evidence="1 2" key="1">
    <citation type="submission" date="2022-09" db="EMBL/GenBank/DDBJ databases">
        <title>Draft genome of isolate Be4.</title>
        <authorList>
            <person name="Sanchez-Castro I."/>
            <person name="Martinez-Rodriguez P."/>
            <person name="Descostes M."/>
            <person name="Merroun M."/>
        </authorList>
    </citation>
    <scope>NUCLEOTIDE SEQUENCE [LARGE SCALE GENOMIC DNA]</scope>
    <source>
        <strain evidence="1 2">Be4</strain>
    </source>
</reference>
<keyword evidence="1" id="KW-0378">Hydrolase</keyword>
<accession>A0ABT2PSR9</accession>
<comment type="caution">
    <text evidence="1">The sequence shown here is derived from an EMBL/GenBank/DDBJ whole genome shotgun (WGS) entry which is preliminary data.</text>
</comment>
<dbReference type="Pfam" id="PF10118">
    <property type="entry name" value="Metal_hydrol"/>
    <property type="match status" value="1"/>
</dbReference>
<organism evidence="1 2">
    <name type="scientific">Acidovorax bellezanensis</name>
    <dbReference type="NCBI Taxonomy" id="2976702"/>
    <lineage>
        <taxon>Bacteria</taxon>
        <taxon>Pseudomonadati</taxon>
        <taxon>Pseudomonadota</taxon>
        <taxon>Betaproteobacteria</taxon>
        <taxon>Burkholderiales</taxon>
        <taxon>Comamonadaceae</taxon>
        <taxon>Acidovorax</taxon>
    </lineage>
</organism>
<keyword evidence="2" id="KW-1185">Reference proteome</keyword>
<dbReference type="GO" id="GO:0016787">
    <property type="term" value="F:hydrolase activity"/>
    <property type="evidence" value="ECO:0007669"/>
    <property type="project" value="UniProtKB-KW"/>
</dbReference>
<evidence type="ECO:0000313" key="1">
    <source>
        <dbReference type="EMBL" id="MCT9813519.1"/>
    </source>
</evidence>
<gene>
    <name evidence="1" type="ORF">N0K08_23085</name>
</gene>
<dbReference type="InterPro" id="IPR016516">
    <property type="entry name" value="UCP07580"/>
</dbReference>
<dbReference type="PANTHER" id="PTHR39456:SF1">
    <property type="entry name" value="METAL-DEPENDENT HYDROLASE"/>
    <property type="match status" value="1"/>
</dbReference>
<dbReference type="SUPFAM" id="SSF47240">
    <property type="entry name" value="Ferritin-like"/>
    <property type="match status" value="1"/>
</dbReference>
<sequence length="292" mass="33464">MTTSPHIVVREKLDFGLQGDIPRFWLGGDPFKTRFFDAMSLMFPDGERYFIRCVRDFRDAVTDPGLQQAIKDFIRQEGQHGLIHRQFNASLKAQGIDVDRLEGYTRSFLFGFMRRFLPGKHNLACTAASEHLTAIMAQTFFVPGGAMASSDPRMRALYTWHAMEEMEHKAVAFDVMQKVAKVGYLRRVYTLCEVTLSFNLQVLPYTLIMLKADGFSRAQRLKMLAAGLWWVYGPHGLFTAHLRPYLRYFRPGFHPWQVAQAPWYGLWLETFNRTGDPLVAGQAVAAAAWRAK</sequence>